<keyword evidence="1" id="KW-0966">Cell projection</keyword>
<proteinExistence type="predicted"/>
<dbReference type="PANTHER" id="PTHR39185:SF1">
    <property type="entry name" value="SWARMING MOTILITY PROTEIN SWRD"/>
    <property type="match status" value="1"/>
</dbReference>
<dbReference type="PANTHER" id="PTHR39185">
    <property type="entry name" value="SWARMING MOTILITY PROTEIN SWRD"/>
    <property type="match status" value="1"/>
</dbReference>
<dbReference type="InterPro" id="IPR009384">
    <property type="entry name" value="SwrD-like"/>
</dbReference>
<keyword evidence="1" id="KW-0282">Flagellum</keyword>
<reference evidence="1 2" key="1">
    <citation type="submission" date="2017-09" db="EMBL/GenBank/DDBJ databases">
        <title>Depth-based differentiation of microbial function through sediment-hosted aquifers and enrichment of novel symbionts in the deep terrestrial subsurface.</title>
        <authorList>
            <person name="Probst A.J."/>
            <person name="Ladd B."/>
            <person name="Jarett J.K."/>
            <person name="Geller-Mcgrath D.E."/>
            <person name="Sieber C.M."/>
            <person name="Emerson J.B."/>
            <person name="Anantharaman K."/>
            <person name="Thomas B.C."/>
            <person name="Malmstrom R."/>
            <person name="Stieglmeier M."/>
            <person name="Klingl A."/>
            <person name="Woyke T."/>
            <person name="Ryan C.M."/>
            <person name="Banfield J.F."/>
        </authorList>
    </citation>
    <scope>NUCLEOTIDE SEQUENCE [LARGE SCALE GENOMIC DNA]</scope>
    <source>
        <strain evidence="1">CG17_big_fil_post_rev_8_21_14_2_50_48_46</strain>
    </source>
</reference>
<dbReference type="Proteomes" id="UP000231019">
    <property type="component" value="Unassembled WGS sequence"/>
</dbReference>
<evidence type="ECO:0000313" key="1">
    <source>
        <dbReference type="EMBL" id="PIW16550.1"/>
    </source>
</evidence>
<dbReference type="Pfam" id="PF06289">
    <property type="entry name" value="FlbD"/>
    <property type="match status" value="1"/>
</dbReference>
<gene>
    <name evidence="1" type="ORF">COW36_12345</name>
</gene>
<accession>A0A2M7G3U6</accession>
<protein>
    <submittedName>
        <fullName evidence="1">Flagellar protein</fullName>
    </submittedName>
</protein>
<dbReference type="EMBL" id="PFFQ01000037">
    <property type="protein sequence ID" value="PIW16550.1"/>
    <property type="molecule type" value="Genomic_DNA"/>
</dbReference>
<dbReference type="AlphaFoldDB" id="A0A2M7G3U6"/>
<keyword evidence="1" id="KW-0969">Cilium</keyword>
<name>A0A2M7G3U6_9BACT</name>
<evidence type="ECO:0000313" key="2">
    <source>
        <dbReference type="Proteomes" id="UP000231019"/>
    </source>
</evidence>
<organism evidence="1 2">
    <name type="scientific">bacterium (Candidatus Blackallbacteria) CG17_big_fil_post_rev_8_21_14_2_50_48_46</name>
    <dbReference type="NCBI Taxonomy" id="2014261"/>
    <lineage>
        <taxon>Bacteria</taxon>
        <taxon>Candidatus Blackallbacteria</taxon>
    </lineage>
</organism>
<sequence>MIELTRLNGHKIVVNLDLIKFIEATPDTLLTLSTGDKLMVQESVEEVLERVIVFRRSIQFPLVRPLEIEGLQGCDTMG</sequence>
<comment type="caution">
    <text evidence="1">The sequence shown here is derived from an EMBL/GenBank/DDBJ whole genome shotgun (WGS) entry which is preliminary data.</text>
</comment>